<dbReference type="HOGENOM" id="CLU_053605_0_0_1"/>
<reference evidence="1" key="3">
    <citation type="submission" date="2015-04" db="UniProtKB">
        <authorList>
            <consortium name="EnsemblPlants"/>
        </authorList>
    </citation>
    <scope>IDENTIFICATION</scope>
</reference>
<reference evidence="2" key="2">
    <citation type="submission" date="2013-12" db="EMBL/GenBank/DDBJ databases">
        <authorList>
            <person name="Yu Y."/>
            <person name="Lee S."/>
            <person name="de Baynast K."/>
            <person name="Wissotski M."/>
            <person name="Liu L."/>
            <person name="Talag J."/>
            <person name="Goicoechea J."/>
            <person name="Angelova A."/>
            <person name="Jetty R."/>
            <person name="Kudrna D."/>
            <person name="Golser W."/>
            <person name="Rivera L."/>
            <person name="Zhang J."/>
            <person name="Wing R."/>
        </authorList>
    </citation>
    <scope>NUCLEOTIDE SEQUENCE</scope>
</reference>
<dbReference type="PANTHER" id="PTHR35546">
    <property type="entry name" value="F-BOX PROTEIN INTERACTION DOMAIN PROTEIN-RELATED"/>
    <property type="match status" value="1"/>
</dbReference>
<evidence type="ECO:0000313" key="1">
    <source>
        <dbReference type="EnsemblPlants" id="LPERR12G16530.1"/>
    </source>
</evidence>
<dbReference type="EnsemblPlants" id="LPERR12G16530.1">
    <property type="protein sequence ID" value="LPERR12G16530.1"/>
    <property type="gene ID" value="LPERR12G16530"/>
</dbReference>
<sequence length="403" mass="44571">MALCSEEWVMIDANNPADSSDDDLSIIALSPTCSDVDDTDLDADDDDLYDLEIDDNDLYPPPTRPLSGLFYHNLTTTTKEPGYFAFDPLRAAAKRLIPDPHFSSFPEPVSLLASTRGLVVLRGLDSGFYYVSNPATFRRVRLPLHTRDHGRYPSVVLSFENPASAAAGDGIEHYHVVVAYNLGGGVWAFESFSSRTWEWRVGHAISVVETVVAESGVGAHGRAFWRTAIGFILCYDPETGYADEFPAPAEVETRRKWELGEMDGNLSVTCMDDSLTEVAVLYLNMERLLAGGFVTPPPWSWAGQFDGGMLRGREDAELRRSQGAAEVVMWDPRDERVVAMDFDGRITRTIGPLSDEDYEADFIPYVASRAEISSEQLSPKCRIPDYDESDNAFNGSATAAQLH</sequence>
<dbReference type="eggNOG" id="ENOG502RQDC">
    <property type="taxonomic scope" value="Eukaryota"/>
</dbReference>
<dbReference type="STRING" id="77586.A0A0D9Y1Q6"/>
<organism evidence="1 2">
    <name type="scientific">Leersia perrieri</name>
    <dbReference type="NCBI Taxonomy" id="77586"/>
    <lineage>
        <taxon>Eukaryota</taxon>
        <taxon>Viridiplantae</taxon>
        <taxon>Streptophyta</taxon>
        <taxon>Embryophyta</taxon>
        <taxon>Tracheophyta</taxon>
        <taxon>Spermatophyta</taxon>
        <taxon>Magnoliopsida</taxon>
        <taxon>Liliopsida</taxon>
        <taxon>Poales</taxon>
        <taxon>Poaceae</taxon>
        <taxon>BOP clade</taxon>
        <taxon>Oryzoideae</taxon>
        <taxon>Oryzeae</taxon>
        <taxon>Oryzinae</taxon>
        <taxon>Leersia</taxon>
    </lineage>
</organism>
<evidence type="ECO:0008006" key="3">
    <source>
        <dbReference type="Google" id="ProtNLM"/>
    </source>
</evidence>
<keyword evidence="2" id="KW-1185">Reference proteome</keyword>
<dbReference type="Proteomes" id="UP000032180">
    <property type="component" value="Chromosome 12"/>
</dbReference>
<evidence type="ECO:0000313" key="2">
    <source>
        <dbReference type="Proteomes" id="UP000032180"/>
    </source>
</evidence>
<dbReference type="Gramene" id="LPERR12G16530.1">
    <property type="protein sequence ID" value="LPERR12G16530.1"/>
    <property type="gene ID" value="LPERR12G16530"/>
</dbReference>
<protein>
    <recommendedName>
        <fullName evidence="3">DUF1618 domain-containing protein</fullName>
    </recommendedName>
</protein>
<reference evidence="1 2" key="1">
    <citation type="submission" date="2012-08" db="EMBL/GenBank/DDBJ databases">
        <title>Oryza genome evolution.</title>
        <authorList>
            <person name="Wing R.A."/>
        </authorList>
    </citation>
    <scope>NUCLEOTIDE SEQUENCE</scope>
</reference>
<accession>A0A0D9Y1Q6</accession>
<dbReference type="PANTHER" id="PTHR35546:SF83">
    <property type="entry name" value="EXPRESSED PROTEIN"/>
    <property type="match status" value="1"/>
</dbReference>
<proteinExistence type="predicted"/>
<dbReference type="InterPro" id="IPR055290">
    <property type="entry name" value="At3g26010-like"/>
</dbReference>
<dbReference type="AlphaFoldDB" id="A0A0D9Y1Q6"/>
<name>A0A0D9Y1Q6_9ORYZ</name>